<evidence type="ECO:0000256" key="4">
    <source>
        <dbReference type="SAM" id="Phobius"/>
    </source>
</evidence>
<feature type="transmembrane region" description="Helical" evidence="4">
    <location>
        <begin position="235"/>
        <end position="257"/>
    </location>
</feature>
<dbReference type="Ensembl" id="ENSAPLT00000023314.1">
    <property type="protein sequence ID" value="ENSAPLP00000029027.1"/>
    <property type="gene ID" value="ENSAPLG00000015595.2"/>
</dbReference>
<dbReference type="Proteomes" id="UP000016666">
    <property type="component" value="Chromosome 15"/>
</dbReference>
<dbReference type="PANTHER" id="PTHR31624">
    <property type="entry name" value="UPF0472 PROTEIN C16ORF72"/>
    <property type="match status" value="1"/>
</dbReference>
<dbReference type="GO" id="GO:0005634">
    <property type="term" value="C:nucleus"/>
    <property type="evidence" value="ECO:0007669"/>
    <property type="project" value="UniProtKB-SubCell"/>
</dbReference>
<dbReference type="PANTHER" id="PTHR31624:SF4">
    <property type="entry name" value="CHROMOSOME 16 OPEN READING FRAME 72"/>
    <property type="match status" value="1"/>
</dbReference>
<reference evidence="5 6" key="1">
    <citation type="submission" date="2017-10" db="EMBL/GenBank/DDBJ databases">
        <title>A new Pekin duck reference genome.</title>
        <authorList>
            <person name="Hou Z.-C."/>
            <person name="Zhou Z.-K."/>
            <person name="Zhu F."/>
            <person name="Hou S.-S."/>
        </authorList>
    </citation>
    <scope>NUCLEOTIDE SEQUENCE [LARGE SCALE GENOMIC DNA]</scope>
</reference>
<reference evidence="5" key="3">
    <citation type="submission" date="2025-09" db="UniProtKB">
        <authorList>
            <consortium name="Ensembl"/>
        </authorList>
    </citation>
    <scope>IDENTIFICATION</scope>
</reference>
<keyword evidence="4" id="KW-1133">Transmembrane helix</keyword>
<dbReference type="Pfam" id="PF15251">
    <property type="entry name" value="TAPR1-like"/>
    <property type="match status" value="1"/>
</dbReference>
<keyword evidence="4" id="KW-0472">Membrane</keyword>
<evidence type="ECO:0000313" key="5">
    <source>
        <dbReference type="Ensembl" id="ENSAPLP00000029027.1"/>
    </source>
</evidence>
<comment type="subcellular location">
    <subcellularLocation>
        <location evidence="1">Nucleus</location>
    </subcellularLocation>
</comment>
<accession>A0A493TT18</accession>
<sequence>MEDKKEEGEAEIQEHGPEHWFSKWERQCLAEAEQEEALAPELQDEAAAQPEHKQQKLWHLFQNSATAVAQLYKDRVCQQPGLSLWVPFQNAATAVTNLYKESVDAHQRSFDVGIQIGYQRRNKDVLAWVKKRRRTIRREDLISFLCGKVPPPRNSRAPPRLTVVSPNRATSTETSSSVETDLQPFREAIALHGVCFWGQEGEGVRSHLALQCRLGANQQKGEDTVCFCSFSTSPLYISSFFSLFVVAMTFLLQINALQVISLSAIF</sequence>
<gene>
    <name evidence="5" type="primary">HAPSTR1</name>
    <name evidence="5" type="synonym">HAPSTR2</name>
</gene>
<evidence type="ECO:0000313" key="6">
    <source>
        <dbReference type="Proteomes" id="UP000016666"/>
    </source>
</evidence>
<feature type="region of interest" description="Disordered" evidence="3">
    <location>
        <begin position="1"/>
        <end position="22"/>
    </location>
</feature>
<evidence type="ECO:0000256" key="2">
    <source>
        <dbReference type="ARBA" id="ARBA00023242"/>
    </source>
</evidence>
<protein>
    <submittedName>
        <fullName evidence="5">HUWE1 associated protein modifying stress responses</fullName>
    </submittedName>
</protein>
<dbReference type="InterPro" id="IPR029196">
    <property type="entry name" value="HAPSTR1-like"/>
</dbReference>
<evidence type="ECO:0000256" key="1">
    <source>
        <dbReference type="ARBA" id="ARBA00004123"/>
    </source>
</evidence>
<evidence type="ECO:0000256" key="3">
    <source>
        <dbReference type="SAM" id="MobiDB-lite"/>
    </source>
</evidence>
<dbReference type="GeneTree" id="ENSGT00390000002886"/>
<dbReference type="InterPro" id="IPR040308">
    <property type="entry name" value="HAPR1"/>
</dbReference>
<proteinExistence type="predicted"/>
<keyword evidence="4" id="KW-0812">Transmembrane</keyword>
<organism evidence="5 6">
    <name type="scientific">Anas platyrhynchos platyrhynchos</name>
    <name type="common">Northern mallard</name>
    <dbReference type="NCBI Taxonomy" id="8840"/>
    <lineage>
        <taxon>Eukaryota</taxon>
        <taxon>Metazoa</taxon>
        <taxon>Chordata</taxon>
        <taxon>Craniata</taxon>
        <taxon>Vertebrata</taxon>
        <taxon>Euteleostomi</taxon>
        <taxon>Archelosauria</taxon>
        <taxon>Archosauria</taxon>
        <taxon>Dinosauria</taxon>
        <taxon>Saurischia</taxon>
        <taxon>Theropoda</taxon>
        <taxon>Coelurosauria</taxon>
        <taxon>Aves</taxon>
        <taxon>Neognathae</taxon>
        <taxon>Galloanserae</taxon>
        <taxon>Anseriformes</taxon>
        <taxon>Anatidae</taxon>
        <taxon>Anatinae</taxon>
        <taxon>Anas</taxon>
    </lineage>
</organism>
<keyword evidence="2" id="KW-0539">Nucleus</keyword>
<dbReference type="AlphaFoldDB" id="A0A493TT18"/>
<keyword evidence="6" id="KW-1185">Reference proteome</keyword>
<reference evidence="5" key="2">
    <citation type="submission" date="2025-08" db="UniProtKB">
        <authorList>
            <consortium name="Ensembl"/>
        </authorList>
    </citation>
    <scope>IDENTIFICATION</scope>
</reference>
<feature type="region of interest" description="Disordered" evidence="3">
    <location>
        <begin position="153"/>
        <end position="177"/>
    </location>
</feature>
<name>A0A493TT18_ANAPP</name>